<dbReference type="EnsemblMetazoa" id="GPPI049361-RA">
    <property type="protein sequence ID" value="GPPI049361-PA"/>
    <property type="gene ID" value="GPPI049361"/>
</dbReference>
<sequence length="185" mass="20948">MEKKFLVFCTKFQQVILYSNGHNRAEIVKHKYINFTTYDLYFNSFSLRLPYQKMKRAYKSRSRFYSNTLTSHTSDAMNWIGYSTEGLADNESLGRCTMLPNCIALSLITSVACVLIKKSMPKAATSSRTINVAPSITPLINSPPMATLATMDDLSTRNFRDSGRSRVRSPPRVGNCFYITIVLAQ</sequence>
<dbReference type="EMBL" id="JXJN01025779">
    <property type="status" value="NOT_ANNOTATED_CDS"/>
    <property type="molecule type" value="Genomic_DNA"/>
</dbReference>
<accession>A0A1B0C517</accession>
<reference evidence="1" key="2">
    <citation type="submission" date="2020-05" db="UniProtKB">
        <authorList>
            <consortium name="EnsemblMetazoa"/>
        </authorList>
    </citation>
    <scope>IDENTIFICATION</scope>
    <source>
        <strain evidence="1">IAEA</strain>
    </source>
</reference>
<dbReference type="AlphaFoldDB" id="A0A1B0C517"/>
<proteinExistence type="predicted"/>
<reference evidence="2" key="1">
    <citation type="submission" date="2015-01" db="EMBL/GenBank/DDBJ databases">
        <authorList>
            <person name="Aksoy S."/>
            <person name="Warren W."/>
            <person name="Wilson R.K."/>
        </authorList>
    </citation>
    <scope>NUCLEOTIDE SEQUENCE [LARGE SCALE GENOMIC DNA]</scope>
    <source>
        <strain evidence="2">IAEA</strain>
    </source>
</reference>
<evidence type="ECO:0000313" key="2">
    <source>
        <dbReference type="Proteomes" id="UP000092460"/>
    </source>
</evidence>
<dbReference type="Proteomes" id="UP000092460">
    <property type="component" value="Unassembled WGS sequence"/>
</dbReference>
<dbReference type="VEuPathDB" id="VectorBase:GPPI049361"/>
<evidence type="ECO:0000313" key="1">
    <source>
        <dbReference type="EnsemblMetazoa" id="GPPI049361-PA"/>
    </source>
</evidence>
<name>A0A1B0C517_9MUSC</name>
<keyword evidence="2" id="KW-1185">Reference proteome</keyword>
<protein>
    <submittedName>
        <fullName evidence="1">Uncharacterized protein</fullName>
    </submittedName>
</protein>
<organism evidence="1 2">
    <name type="scientific">Glossina palpalis gambiensis</name>
    <dbReference type="NCBI Taxonomy" id="67801"/>
    <lineage>
        <taxon>Eukaryota</taxon>
        <taxon>Metazoa</taxon>
        <taxon>Ecdysozoa</taxon>
        <taxon>Arthropoda</taxon>
        <taxon>Hexapoda</taxon>
        <taxon>Insecta</taxon>
        <taxon>Pterygota</taxon>
        <taxon>Neoptera</taxon>
        <taxon>Endopterygota</taxon>
        <taxon>Diptera</taxon>
        <taxon>Brachycera</taxon>
        <taxon>Muscomorpha</taxon>
        <taxon>Hippoboscoidea</taxon>
        <taxon>Glossinidae</taxon>
        <taxon>Glossina</taxon>
    </lineage>
</organism>